<evidence type="ECO:0000313" key="5">
    <source>
        <dbReference type="EMBL" id="MBY8821200.1"/>
    </source>
</evidence>
<dbReference type="Proteomes" id="UP000706039">
    <property type="component" value="Unassembled WGS sequence"/>
</dbReference>
<dbReference type="PROSITE" id="PS01124">
    <property type="entry name" value="HTH_ARAC_FAMILY_2"/>
    <property type="match status" value="1"/>
</dbReference>
<evidence type="ECO:0000256" key="1">
    <source>
        <dbReference type="ARBA" id="ARBA00023015"/>
    </source>
</evidence>
<feature type="domain" description="HTH araC/xylS-type" evidence="4">
    <location>
        <begin position="205"/>
        <end position="306"/>
    </location>
</feature>
<dbReference type="Pfam" id="PF12833">
    <property type="entry name" value="HTH_18"/>
    <property type="match status" value="1"/>
</dbReference>
<reference evidence="5 6" key="1">
    <citation type="submission" date="2021-08" db="EMBL/GenBank/DDBJ databases">
        <authorList>
            <person name="Tuo L."/>
        </authorList>
    </citation>
    <scope>NUCLEOTIDE SEQUENCE [LARGE SCALE GENOMIC DNA]</scope>
    <source>
        <strain evidence="5 6">JCM 31229</strain>
    </source>
</reference>
<dbReference type="SUPFAM" id="SSF46689">
    <property type="entry name" value="Homeodomain-like"/>
    <property type="match status" value="1"/>
</dbReference>
<keyword evidence="2" id="KW-0238">DNA-binding</keyword>
<dbReference type="RefSeq" id="WP_222988279.1">
    <property type="nucleotide sequence ID" value="NZ_JAINVV010000001.1"/>
</dbReference>
<dbReference type="EMBL" id="JAINVV010000001">
    <property type="protein sequence ID" value="MBY8821200.1"/>
    <property type="molecule type" value="Genomic_DNA"/>
</dbReference>
<gene>
    <name evidence="5" type="ORF">K7G82_02790</name>
</gene>
<dbReference type="InterPro" id="IPR020449">
    <property type="entry name" value="Tscrpt_reg_AraC-type_HTH"/>
</dbReference>
<evidence type="ECO:0000256" key="2">
    <source>
        <dbReference type="ARBA" id="ARBA00023125"/>
    </source>
</evidence>
<dbReference type="PANTHER" id="PTHR46796">
    <property type="entry name" value="HTH-TYPE TRANSCRIPTIONAL ACTIVATOR RHAS-RELATED"/>
    <property type="match status" value="1"/>
</dbReference>
<dbReference type="PANTHER" id="PTHR46796:SF6">
    <property type="entry name" value="ARAC SUBFAMILY"/>
    <property type="match status" value="1"/>
</dbReference>
<dbReference type="SMART" id="SM00342">
    <property type="entry name" value="HTH_ARAC"/>
    <property type="match status" value="1"/>
</dbReference>
<accession>A0ABS7PIS6</accession>
<name>A0ABS7PIS6_9SPHN</name>
<dbReference type="PRINTS" id="PR00032">
    <property type="entry name" value="HTHARAC"/>
</dbReference>
<organism evidence="5 6">
    <name type="scientific">Sphingomonas colocasiae</name>
    <dbReference type="NCBI Taxonomy" id="1848973"/>
    <lineage>
        <taxon>Bacteria</taxon>
        <taxon>Pseudomonadati</taxon>
        <taxon>Pseudomonadota</taxon>
        <taxon>Alphaproteobacteria</taxon>
        <taxon>Sphingomonadales</taxon>
        <taxon>Sphingomonadaceae</taxon>
        <taxon>Sphingomonas</taxon>
    </lineage>
</organism>
<proteinExistence type="predicted"/>
<dbReference type="InterPro" id="IPR050204">
    <property type="entry name" value="AraC_XylS_family_regulators"/>
</dbReference>
<dbReference type="Gene3D" id="1.10.10.60">
    <property type="entry name" value="Homeodomain-like"/>
    <property type="match status" value="1"/>
</dbReference>
<dbReference type="InterPro" id="IPR035418">
    <property type="entry name" value="AraC-bd_2"/>
</dbReference>
<dbReference type="PROSITE" id="PS00041">
    <property type="entry name" value="HTH_ARAC_FAMILY_1"/>
    <property type="match status" value="1"/>
</dbReference>
<sequence>MRFSSEDIPPEMRAQAIESAFGAHVQGMVDFPGDEPVRVDMGLRGLASVHIARIDASPLRLITPSDDNGLLYLSITAAGGGLIDARGEGRTVKAGDVNVMRRDRQCTTVVAEHSTILSIAMPRTTLVPRLGSIDNLYAPQVHSLPAARLLENYAQALLDDGTDLSLEEQSVFAGHLVDLAILTLGAKRDDAESASKGGVRAARRRAVKADIAAHLDMPELSVEWMAKRHAVSPATIRALFYDEGTSFTDYVLGERLDHVRALLTSPYLAHHTIATLALMAGFNDITWFNHAFRRRFGMTPKDLRAAQTH</sequence>
<protein>
    <submittedName>
        <fullName evidence="5">AraC family transcriptional regulator</fullName>
    </submittedName>
</protein>
<keyword evidence="1" id="KW-0805">Transcription regulation</keyword>
<dbReference type="InterPro" id="IPR009057">
    <property type="entry name" value="Homeodomain-like_sf"/>
</dbReference>
<comment type="caution">
    <text evidence="5">The sequence shown here is derived from an EMBL/GenBank/DDBJ whole genome shotgun (WGS) entry which is preliminary data.</text>
</comment>
<dbReference type="InterPro" id="IPR018062">
    <property type="entry name" value="HTH_AraC-typ_CS"/>
</dbReference>
<dbReference type="InterPro" id="IPR018060">
    <property type="entry name" value="HTH_AraC"/>
</dbReference>
<keyword evidence="3" id="KW-0804">Transcription</keyword>
<evidence type="ECO:0000256" key="3">
    <source>
        <dbReference type="ARBA" id="ARBA00023163"/>
    </source>
</evidence>
<evidence type="ECO:0000313" key="6">
    <source>
        <dbReference type="Proteomes" id="UP000706039"/>
    </source>
</evidence>
<keyword evidence="6" id="KW-1185">Reference proteome</keyword>
<evidence type="ECO:0000259" key="4">
    <source>
        <dbReference type="PROSITE" id="PS01124"/>
    </source>
</evidence>
<dbReference type="Pfam" id="PF14525">
    <property type="entry name" value="AraC_binding_2"/>
    <property type="match status" value="1"/>
</dbReference>